<dbReference type="EMBL" id="CM023475">
    <property type="protein sequence ID" value="KAH7945974.1"/>
    <property type="molecule type" value="Genomic_DNA"/>
</dbReference>
<dbReference type="Proteomes" id="UP000821865">
    <property type="component" value="Chromosome 6"/>
</dbReference>
<evidence type="ECO:0000313" key="2">
    <source>
        <dbReference type="Proteomes" id="UP000821865"/>
    </source>
</evidence>
<accession>A0ACB8CMA2</accession>
<comment type="caution">
    <text evidence="1">The sequence shown here is derived from an EMBL/GenBank/DDBJ whole genome shotgun (WGS) entry which is preliminary data.</text>
</comment>
<sequence>MNAESSIAKNLPRMPAEDYKVIVRPKGGLDLAGATLNKLQSAVKAAAGIDEGKSTDMMMVNAKQNIIIYSTPDEGRMTKLDHITPLKIGGKSYEVRAYAAPDDKCGR</sequence>
<name>A0ACB8CMA2_DERSI</name>
<organism evidence="1 2">
    <name type="scientific">Dermacentor silvarum</name>
    <name type="common">Tick</name>
    <dbReference type="NCBI Taxonomy" id="543639"/>
    <lineage>
        <taxon>Eukaryota</taxon>
        <taxon>Metazoa</taxon>
        <taxon>Ecdysozoa</taxon>
        <taxon>Arthropoda</taxon>
        <taxon>Chelicerata</taxon>
        <taxon>Arachnida</taxon>
        <taxon>Acari</taxon>
        <taxon>Parasitiformes</taxon>
        <taxon>Ixodida</taxon>
        <taxon>Ixodoidea</taxon>
        <taxon>Ixodidae</taxon>
        <taxon>Rhipicephalinae</taxon>
        <taxon>Dermacentor</taxon>
    </lineage>
</organism>
<protein>
    <submittedName>
        <fullName evidence="1">Uncharacterized protein</fullName>
    </submittedName>
</protein>
<evidence type="ECO:0000313" key="1">
    <source>
        <dbReference type="EMBL" id="KAH7945974.1"/>
    </source>
</evidence>
<gene>
    <name evidence="1" type="ORF">HPB49_018401</name>
</gene>
<reference evidence="1" key="1">
    <citation type="submission" date="2020-05" db="EMBL/GenBank/DDBJ databases">
        <title>Large-scale comparative analyses of tick genomes elucidate their genetic diversity and vector capacities.</title>
        <authorList>
            <person name="Jia N."/>
            <person name="Wang J."/>
            <person name="Shi W."/>
            <person name="Du L."/>
            <person name="Sun Y."/>
            <person name="Zhan W."/>
            <person name="Jiang J."/>
            <person name="Wang Q."/>
            <person name="Zhang B."/>
            <person name="Ji P."/>
            <person name="Sakyi L.B."/>
            <person name="Cui X."/>
            <person name="Yuan T."/>
            <person name="Jiang B."/>
            <person name="Yang W."/>
            <person name="Lam T.T.-Y."/>
            <person name="Chang Q."/>
            <person name="Ding S."/>
            <person name="Wang X."/>
            <person name="Zhu J."/>
            <person name="Ruan X."/>
            <person name="Zhao L."/>
            <person name="Wei J."/>
            <person name="Que T."/>
            <person name="Du C."/>
            <person name="Cheng J."/>
            <person name="Dai P."/>
            <person name="Han X."/>
            <person name="Huang E."/>
            <person name="Gao Y."/>
            <person name="Liu J."/>
            <person name="Shao H."/>
            <person name="Ye R."/>
            <person name="Li L."/>
            <person name="Wei W."/>
            <person name="Wang X."/>
            <person name="Wang C."/>
            <person name="Yang T."/>
            <person name="Huo Q."/>
            <person name="Li W."/>
            <person name="Guo W."/>
            <person name="Chen H."/>
            <person name="Zhou L."/>
            <person name="Ni X."/>
            <person name="Tian J."/>
            <person name="Zhou Y."/>
            <person name="Sheng Y."/>
            <person name="Liu T."/>
            <person name="Pan Y."/>
            <person name="Xia L."/>
            <person name="Li J."/>
            <person name="Zhao F."/>
            <person name="Cao W."/>
        </authorList>
    </citation>
    <scope>NUCLEOTIDE SEQUENCE</scope>
    <source>
        <strain evidence="1">Dsil-2018</strain>
    </source>
</reference>
<keyword evidence="2" id="KW-1185">Reference proteome</keyword>
<proteinExistence type="predicted"/>